<evidence type="ECO:0000259" key="1">
    <source>
        <dbReference type="Pfam" id="PF03551"/>
    </source>
</evidence>
<dbReference type="EMBL" id="CP041405">
    <property type="protein sequence ID" value="QDM45278.1"/>
    <property type="molecule type" value="Genomic_DNA"/>
</dbReference>
<evidence type="ECO:0000313" key="5">
    <source>
        <dbReference type="Proteomes" id="UP001209276"/>
    </source>
</evidence>
<dbReference type="GeneID" id="76997992"/>
<dbReference type="RefSeq" id="WP_087444149.1">
    <property type="nucleotide sequence ID" value="NZ_CABMNB010000039.1"/>
</dbReference>
<feature type="domain" description="Transcription regulator PadR N-terminal" evidence="1">
    <location>
        <begin position="6"/>
        <end position="81"/>
    </location>
</feature>
<reference evidence="3 4" key="1">
    <citation type="submission" date="2019-07" db="EMBL/GenBank/DDBJ databases">
        <title>Paenibacillus thiaminolyticus NRRL B-4156.</title>
        <authorList>
            <person name="Hehnly C."/>
            <person name="Zhang L."/>
        </authorList>
    </citation>
    <scope>NUCLEOTIDE SEQUENCE [LARGE SCALE GENOMIC DNA]</scope>
    <source>
        <strain evidence="3 4">NRRL B-4156</strain>
    </source>
</reference>
<dbReference type="InterPro" id="IPR036390">
    <property type="entry name" value="WH_DNA-bd_sf"/>
</dbReference>
<dbReference type="PANTHER" id="PTHR43252">
    <property type="entry name" value="TRANSCRIPTIONAL REGULATOR YQJI"/>
    <property type="match status" value="1"/>
</dbReference>
<organism evidence="3 4">
    <name type="scientific">Paenibacillus thiaminolyticus</name>
    <name type="common">Bacillus thiaminolyticus</name>
    <dbReference type="NCBI Taxonomy" id="49283"/>
    <lineage>
        <taxon>Bacteria</taxon>
        <taxon>Bacillati</taxon>
        <taxon>Bacillota</taxon>
        <taxon>Bacilli</taxon>
        <taxon>Bacillales</taxon>
        <taxon>Paenibacillaceae</taxon>
        <taxon>Paenibacillus</taxon>
    </lineage>
</organism>
<dbReference type="EMBL" id="JAMDMM010000024">
    <property type="protein sequence ID" value="MCY9608186.1"/>
    <property type="molecule type" value="Genomic_DNA"/>
</dbReference>
<proteinExistence type="predicted"/>
<dbReference type="Proteomes" id="UP000315377">
    <property type="component" value="Chromosome"/>
</dbReference>
<accession>A0AAP9J3T2</accession>
<dbReference type="AlphaFoldDB" id="A0AAP9J3T2"/>
<dbReference type="InterPro" id="IPR036388">
    <property type="entry name" value="WH-like_DNA-bd_sf"/>
</dbReference>
<dbReference type="Proteomes" id="UP001209276">
    <property type="component" value="Unassembled WGS sequence"/>
</dbReference>
<name>A0AAP9J3T2_PANTH</name>
<dbReference type="Gene3D" id="1.10.10.10">
    <property type="entry name" value="Winged helix-like DNA-binding domain superfamily/Winged helix DNA-binding domain"/>
    <property type="match status" value="1"/>
</dbReference>
<dbReference type="Pfam" id="PF03551">
    <property type="entry name" value="PadR"/>
    <property type="match status" value="1"/>
</dbReference>
<sequence>MTDLIILSLLRQRPMHGYEIQQTIQTSRVDVWTNVLSGSIYYSLNKMEKEGLIRTEAEERTGARLRKIYAITEQGERYFKEKVRESLTLAPHSVKSDFVLGLTWIDEIPREEAKPLLEQNVKELEATLEQWKLGKEIKRQYGLPPIAEASFDNAIALLELDIAYLRKVIALMQQ</sequence>
<evidence type="ECO:0000313" key="2">
    <source>
        <dbReference type="EMBL" id="MCY9608186.1"/>
    </source>
</evidence>
<dbReference type="PANTHER" id="PTHR43252:SF2">
    <property type="entry name" value="TRANSCRIPTION REGULATOR, PADR-LIKE FAMILY"/>
    <property type="match status" value="1"/>
</dbReference>
<evidence type="ECO:0000313" key="3">
    <source>
        <dbReference type="EMBL" id="QDM45278.1"/>
    </source>
</evidence>
<reference evidence="2 5" key="2">
    <citation type="submission" date="2022-05" db="EMBL/GenBank/DDBJ databases">
        <title>Genome Sequencing of Bee-Associated Microbes.</title>
        <authorList>
            <person name="Dunlap C."/>
        </authorList>
    </citation>
    <scope>NUCLEOTIDE SEQUENCE [LARGE SCALE GENOMIC DNA]</scope>
    <source>
        <strain evidence="2 5">NRRL B-14613</strain>
    </source>
</reference>
<evidence type="ECO:0000313" key="4">
    <source>
        <dbReference type="Proteomes" id="UP000315377"/>
    </source>
</evidence>
<dbReference type="SUPFAM" id="SSF46785">
    <property type="entry name" value="Winged helix' DNA-binding domain"/>
    <property type="match status" value="1"/>
</dbReference>
<keyword evidence="5" id="KW-1185">Reference proteome</keyword>
<gene>
    <name evidence="3" type="ORF">FLT43_18700</name>
    <name evidence="2" type="ORF">M5W83_13640</name>
</gene>
<dbReference type="InterPro" id="IPR005149">
    <property type="entry name" value="Tscrpt_reg_PadR_N"/>
</dbReference>
<protein>
    <submittedName>
        <fullName evidence="3">PadR family transcriptional regulator</fullName>
    </submittedName>
</protein>